<feature type="domain" description="OmpR/PhoB-type" evidence="7">
    <location>
        <begin position="3"/>
        <end position="108"/>
    </location>
</feature>
<dbReference type="SUPFAM" id="SSF48452">
    <property type="entry name" value="TPR-like"/>
    <property type="match status" value="1"/>
</dbReference>
<evidence type="ECO:0000256" key="5">
    <source>
        <dbReference type="ARBA" id="ARBA00023163"/>
    </source>
</evidence>
<dbReference type="EMBL" id="AJ575648">
    <property type="protein sequence ID" value="CAE02599.1"/>
    <property type="molecule type" value="Genomic_DNA"/>
</dbReference>
<keyword evidence="3" id="KW-0805">Transcription regulation</keyword>
<evidence type="ECO:0000313" key="8">
    <source>
        <dbReference type="EMBL" id="CAE02599.1"/>
    </source>
</evidence>
<keyword evidence="2" id="KW-0902">Two-component regulatory system</keyword>
<dbReference type="AlphaFoldDB" id="Q70KI1"/>
<dbReference type="Gene3D" id="1.10.10.10">
    <property type="entry name" value="Winged helix-like DNA-binding domain superfamily/Winged helix DNA-binding domain"/>
    <property type="match status" value="1"/>
</dbReference>
<dbReference type="GO" id="GO:0006355">
    <property type="term" value="P:regulation of DNA-templated transcription"/>
    <property type="evidence" value="ECO:0007669"/>
    <property type="project" value="InterPro"/>
</dbReference>
<sequence length="271" mass="29970">MVNAVVKLPSDLSFNILGPVAVSSTEGPLPLGPARQRAVLSALLLAPGQVVGAERLTEAIWPAGPPGNAVASLHSYVSHLRRQLEPDCPPWGRNRILRREPQGYLLAVEAERVDARRFEGLLREGRQLLREGRYPEASQVLRACLELWRGSPYAELGDYEPAVCEAARLEELRLATLEALWEAELAWGHDYVTAIAELAAVSARFPTRERLGWLLMVALCEVDRQAEAVAVYNRIRKALAQELGVDPGRELRSLFARILRDESVGRACLQS</sequence>
<dbReference type="InterPro" id="IPR036388">
    <property type="entry name" value="WH-like_DNA-bd_sf"/>
</dbReference>
<accession>Q70KI1</accession>
<dbReference type="InterPro" id="IPR001867">
    <property type="entry name" value="OmpR/PhoB-type_DNA-bd"/>
</dbReference>
<dbReference type="InterPro" id="IPR016032">
    <property type="entry name" value="Sig_transdc_resp-reg_C-effctor"/>
</dbReference>
<gene>
    <name evidence="8" type="primary">aurD</name>
</gene>
<reference evidence="8" key="1">
    <citation type="journal article" date="2003" name="Chem. Biol.">
        <title>Iteration as programmed event during polyketide assembly; molecular analysis of the aureothin biosynthesis gene cluster.</title>
        <authorList>
            <person name="He J."/>
            <person name="Hertweck C."/>
        </authorList>
    </citation>
    <scope>NUCLEOTIDE SEQUENCE</scope>
    <source>
        <strain evidence="8">HKI-227</strain>
    </source>
</reference>
<dbReference type="InterPro" id="IPR011990">
    <property type="entry name" value="TPR-like_helical_dom_sf"/>
</dbReference>
<dbReference type="SUPFAM" id="SSF46894">
    <property type="entry name" value="C-terminal effector domain of the bipartite response regulators"/>
    <property type="match status" value="1"/>
</dbReference>
<keyword evidence="5" id="KW-0804">Transcription</keyword>
<proteinExistence type="inferred from homology"/>
<dbReference type="Gene3D" id="1.25.40.10">
    <property type="entry name" value="Tetratricopeptide repeat domain"/>
    <property type="match status" value="1"/>
</dbReference>
<dbReference type="PANTHER" id="PTHR35807">
    <property type="entry name" value="TRANSCRIPTIONAL REGULATOR REDD-RELATED"/>
    <property type="match status" value="1"/>
</dbReference>
<keyword evidence="4 6" id="KW-0238">DNA-binding</keyword>
<evidence type="ECO:0000256" key="1">
    <source>
        <dbReference type="ARBA" id="ARBA00005820"/>
    </source>
</evidence>
<evidence type="ECO:0000259" key="7">
    <source>
        <dbReference type="PROSITE" id="PS51755"/>
    </source>
</evidence>
<dbReference type="InterPro" id="IPR005158">
    <property type="entry name" value="BTAD"/>
</dbReference>
<evidence type="ECO:0000256" key="3">
    <source>
        <dbReference type="ARBA" id="ARBA00023015"/>
    </source>
</evidence>
<comment type="similarity">
    <text evidence="1">Belongs to the AfsR/DnrI/RedD regulatory family.</text>
</comment>
<name>Q70KI1_STRTU</name>
<dbReference type="SMART" id="SM01043">
    <property type="entry name" value="BTAD"/>
    <property type="match status" value="1"/>
</dbReference>
<evidence type="ECO:0000256" key="4">
    <source>
        <dbReference type="ARBA" id="ARBA00023125"/>
    </source>
</evidence>
<dbReference type="GO" id="GO:0000160">
    <property type="term" value="P:phosphorelay signal transduction system"/>
    <property type="evidence" value="ECO:0007669"/>
    <property type="project" value="UniProtKB-KW"/>
</dbReference>
<dbReference type="Pfam" id="PF03704">
    <property type="entry name" value="BTAD"/>
    <property type="match status" value="1"/>
</dbReference>
<dbReference type="InterPro" id="IPR051677">
    <property type="entry name" value="AfsR-DnrI-RedD_regulator"/>
</dbReference>
<feature type="DNA-binding region" description="OmpR/PhoB-type" evidence="6">
    <location>
        <begin position="3"/>
        <end position="108"/>
    </location>
</feature>
<dbReference type="PROSITE" id="PS51755">
    <property type="entry name" value="OMPR_PHOB"/>
    <property type="match status" value="1"/>
</dbReference>
<evidence type="ECO:0000256" key="2">
    <source>
        <dbReference type="ARBA" id="ARBA00023012"/>
    </source>
</evidence>
<dbReference type="SMR" id="Q70KI1"/>
<dbReference type="Pfam" id="PF00486">
    <property type="entry name" value="Trans_reg_C"/>
    <property type="match status" value="1"/>
</dbReference>
<protein>
    <submittedName>
        <fullName evidence="8">AurD protein</fullName>
    </submittedName>
</protein>
<dbReference type="SMART" id="SM00862">
    <property type="entry name" value="Trans_reg_C"/>
    <property type="match status" value="1"/>
</dbReference>
<dbReference type="PANTHER" id="PTHR35807:SF1">
    <property type="entry name" value="TRANSCRIPTIONAL REGULATOR REDD"/>
    <property type="match status" value="1"/>
</dbReference>
<dbReference type="CDD" id="cd15831">
    <property type="entry name" value="BTAD"/>
    <property type="match status" value="1"/>
</dbReference>
<organism evidence="8">
    <name type="scientific">Streptomyces thioluteus</name>
    <dbReference type="NCBI Taxonomy" id="66431"/>
    <lineage>
        <taxon>Bacteria</taxon>
        <taxon>Bacillati</taxon>
        <taxon>Actinomycetota</taxon>
        <taxon>Actinomycetes</taxon>
        <taxon>Kitasatosporales</taxon>
        <taxon>Streptomycetaceae</taxon>
        <taxon>Streptomyces</taxon>
    </lineage>
</organism>
<evidence type="ECO:0000256" key="6">
    <source>
        <dbReference type="PROSITE-ProRule" id="PRU01091"/>
    </source>
</evidence>
<dbReference type="GO" id="GO:0003677">
    <property type="term" value="F:DNA binding"/>
    <property type="evidence" value="ECO:0007669"/>
    <property type="project" value="UniProtKB-UniRule"/>
</dbReference>